<dbReference type="Proteomes" id="UP000799536">
    <property type="component" value="Unassembled WGS sequence"/>
</dbReference>
<dbReference type="InterPro" id="IPR001128">
    <property type="entry name" value="Cyt_P450"/>
</dbReference>
<dbReference type="Gene3D" id="1.10.640.10">
    <property type="entry name" value="Haem peroxidase domain superfamily, animal type"/>
    <property type="match status" value="1"/>
</dbReference>
<accession>A0A9P4MX54</accession>
<organism evidence="8 9">
    <name type="scientific">Delitschia confertaspora ATCC 74209</name>
    <dbReference type="NCBI Taxonomy" id="1513339"/>
    <lineage>
        <taxon>Eukaryota</taxon>
        <taxon>Fungi</taxon>
        <taxon>Dikarya</taxon>
        <taxon>Ascomycota</taxon>
        <taxon>Pezizomycotina</taxon>
        <taxon>Dothideomycetes</taxon>
        <taxon>Pleosporomycetidae</taxon>
        <taxon>Pleosporales</taxon>
        <taxon>Delitschiaceae</taxon>
        <taxon>Delitschia</taxon>
    </lineage>
</organism>
<dbReference type="InterPro" id="IPR019791">
    <property type="entry name" value="Haem_peroxidase_animal"/>
</dbReference>
<dbReference type="CDD" id="cd09817">
    <property type="entry name" value="linoleate_diol_synthase_like"/>
    <property type="match status" value="1"/>
</dbReference>
<dbReference type="InterPro" id="IPR037120">
    <property type="entry name" value="Haem_peroxidase_sf_animal"/>
</dbReference>
<evidence type="ECO:0000256" key="4">
    <source>
        <dbReference type="ARBA" id="ARBA00023002"/>
    </source>
</evidence>
<evidence type="ECO:0000256" key="3">
    <source>
        <dbReference type="ARBA" id="ARBA00022964"/>
    </source>
</evidence>
<evidence type="ECO:0000256" key="1">
    <source>
        <dbReference type="ARBA" id="ARBA00011881"/>
    </source>
</evidence>
<keyword evidence="7" id="KW-0732">Signal</keyword>
<dbReference type="Pfam" id="PF00067">
    <property type="entry name" value="p450"/>
    <property type="match status" value="1"/>
</dbReference>
<comment type="subunit">
    <text evidence="1">Homotetramer.</text>
</comment>
<dbReference type="AlphaFoldDB" id="A0A9P4MX54"/>
<dbReference type="PROSITE" id="PS50292">
    <property type="entry name" value="PEROXIDASE_3"/>
    <property type="match status" value="1"/>
</dbReference>
<dbReference type="GO" id="GO:0016705">
    <property type="term" value="F:oxidoreductase activity, acting on paired donors, with incorporation or reduction of molecular oxygen"/>
    <property type="evidence" value="ECO:0007669"/>
    <property type="project" value="InterPro"/>
</dbReference>
<evidence type="ECO:0000256" key="2">
    <source>
        <dbReference type="ARBA" id="ARBA00022723"/>
    </source>
</evidence>
<dbReference type="InterPro" id="IPR050783">
    <property type="entry name" value="Oxylipin_biosynth_metab"/>
</dbReference>
<dbReference type="Gene3D" id="1.10.630.10">
    <property type="entry name" value="Cytochrome P450"/>
    <property type="match status" value="1"/>
</dbReference>
<protein>
    <submittedName>
        <fullName evidence="8">Heme peroxidase</fullName>
    </submittedName>
</protein>
<sequence length="1128" mass="127956">MGSRLFLLFINAISISLHFILNKTSQFVQSPNMDTRTGVNPPKQDNISELDRARNKIAGSLKQLAGLVHAVTKPLPNETGDGSDLNNEEKNALIEKIEGDLSDLTRMKITDIKTLIDIQYQKMTGELTDDKTYLMEGLIRTASKLPDDSKNRETLTNQFLTQLWNDLPHPPLSYLGTQYQYRSADGSFNSLKHPQLGAAGTPYARTVKPVTLQKPSLPDPGVVFDSVMTRKHRELHPNRISSVLFYLASIIIHDLFRTDHTDYSKSLTSSYLDLAPLYGSNQEEQDAMRTHEGGRIKPDCFSEARLLFFPPGVGALLIMFNRFHNYVVENLASINENGRFTKPTPPKNSEDKDSAASYKAKLAKYDNDLFQTGRLITCGLYVNIILIDYVRTILDLNRTDSNWQLNPRADIKGVEMGVGNQVSAEFNLVYRWHSSVSDRDEKWTEDLWYGLFPGRDPKTVEKYEFLAKLNEVYRKTPNDPQAREFAGLTRNADGTLPEEGLVKILIESVEDCANSFGPNRVPPVMRAIEVLGIEQSRAWNLGSLNEFRKYFGLEPHKTFDDITEDKYVAEQLKHLYETPDQVEIYPGIVVEDAKKPLCPGSGLTPSYTVSRAVLSDAVALVRGDRFYTHDYNPRTLTNWGFKEVDFDLGVDNGCMFYKLFLRAFPNHFSENSVYVHYPLTVPSAMKEALKDLEKDHLYSFDKPKHTPLPEMILEYKNAVTIMENRTDFKVTWGKAIEFLMGEPARDFMLSGDGEKNVASRAMMSKALYVSDWDRQVKSYYQDITRKLLKQKSARIADFNQVDIIRDVGNLANLHFCSELFMLPLKTEDRPGVFTESELYLIMSAVFALVFFDVDKAASFPLHLKARQATQMLGKLVEKNVQEIKAGGVISSLMQSIWPKESPLKKYGKHMIERLLESGMGAKELVWGHILGTAGGMVANQGQLFAQTLEFYLTEGKEHWPKIQELAREDSDEAFEKLMHYVMEGGRLYGETGVYRECTRAMDLHDSGRDIHFVPGTHVFVNLRHVSRDPTAFPNPDTVDITRPLDAYVHLGHGPHQCLGLPMSRIALTSMIKEVAKLPGLRCARGPQGKVKKVEKKLFEGEVHPYHAYLTEKEDGFWPFPTTLKVNWD</sequence>
<keyword evidence="4" id="KW-0560">Oxidoreductase</keyword>
<dbReference type="GO" id="GO:0004497">
    <property type="term" value="F:monooxygenase activity"/>
    <property type="evidence" value="ECO:0007669"/>
    <property type="project" value="InterPro"/>
</dbReference>
<dbReference type="InterPro" id="IPR010255">
    <property type="entry name" value="Haem_peroxidase_sf"/>
</dbReference>
<name>A0A9P4MX54_9PLEO</name>
<keyword evidence="2 6" id="KW-0479">Metal-binding</keyword>
<dbReference type="CDD" id="cd20612">
    <property type="entry name" value="CYP_LDS-like_C"/>
    <property type="match status" value="1"/>
</dbReference>
<keyword evidence="8" id="KW-0575">Peroxidase</keyword>
<dbReference type="SUPFAM" id="SSF48264">
    <property type="entry name" value="Cytochrome P450"/>
    <property type="match status" value="1"/>
</dbReference>
<dbReference type="GO" id="GO:0006979">
    <property type="term" value="P:response to oxidative stress"/>
    <property type="evidence" value="ECO:0007669"/>
    <property type="project" value="InterPro"/>
</dbReference>
<dbReference type="PANTHER" id="PTHR11903">
    <property type="entry name" value="PROSTAGLANDIN G/H SYNTHASE"/>
    <property type="match status" value="1"/>
</dbReference>
<dbReference type="GO" id="GO:0051213">
    <property type="term" value="F:dioxygenase activity"/>
    <property type="evidence" value="ECO:0007669"/>
    <property type="project" value="UniProtKB-KW"/>
</dbReference>
<reference evidence="8" key="1">
    <citation type="journal article" date="2020" name="Stud. Mycol.">
        <title>101 Dothideomycetes genomes: a test case for predicting lifestyles and emergence of pathogens.</title>
        <authorList>
            <person name="Haridas S."/>
            <person name="Albert R."/>
            <person name="Binder M."/>
            <person name="Bloem J."/>
            <person name="Labutti K."/>
            <person name="Salamov A."/>
            <person name="Andreopoulos B."/>
            <person name="Baker S."/>
            <person name="Barry K."/>
            <person name="Bills G."/>
            <person name="Bluhm B."/>
            <person name="Cannon C."/>
            <person name="Castanera R."/>
            <person name="Culley D."/>
            <person name="Daum C."/>
            <person name="Ezra D."/>
            <person name="Gonzalez J."/>
            <person name="Henrissat B."/>
            <person name="Kuo A."/>
            <person name="Liang C."/>
            <person name="Lipzen A."/>
            <person name="Lutzoni F."/>
            <person name="Magnuson J."/>
            <person name="Mondo S."/>
            <person name="Nolan M."/>
            <person name="Ohm R."/>
            <person name="Pangilinan J."/>
            <person name="Park H.-J."/>
            <person name="Ramirez L."/>
            <person name="Alfaro M."/>
            <person name="Sun H."/>
            <person name="Tritt A."/>
            <person name="Yoshinaga Y."/>
            <person name="Zwiers L.-H."/>
            <person name="Turgeon B."/>
            <person name="Goodwin S."/>
            <person name="Spatafora J."/>
            <person name="Crous P."/>
            <person name="Grigoriev I."/>
        </authorList>
    </citation>
    <scope>NUCLEOTIDE SEQUENCE</scope>
    <source>
        <strain evidence="8">ATCC 74209</strain>
    </source>
</reference>
<dbReference type="OrthoDB" id="823504at2759"/>
<dbReference type="GO" id="GO:0006631">
    <property type="term" value="P:fatty acid metabolic process"/>
    <property type="evidence" value="ECO:0007669"/>
    <property type="project" value="UniProtKB-ARBA"/>
</dbReference>
<gene>
    <name evidence="8" type="ORF">GQ43DRAFT_398344</name>
</gene>
<dbReference type="GO" id="GO:0020037">
    <property type="term" value="F:heme binding"/>
    <property type="evidence" value="ECO:0007669"/>
    <property type="project" value="InterPro"/>
</dbReference>
<dbReference type="InterPro" id="IPR036396">
    <property type="entry name" value="Cyt_P450_sf"/>
</dbReference>
<comment type="caution">
    <text evidence="8">The sequence shown here is derived from an EMBL/GenBank/DDBJ whole genome shotgun (WGS) entry which is preliminary data.</text>
</comment>
<proteinExistence type="predicted"/>
<keyword evidence="5 6" id="KW-0408">Iron</keyword>
<dbReference type="InterPro" id="IPR034812">
    <property type="entry name" value="Ppo-like_N"/>
</dbReference>
<dbReference type="PRINTS" id="PR00457">
    <property type="entry name" value="ANPEROXIDASE"/>
</dbReference>
<dbReference type="EMBL" id="ML994066">
    <property type="protein sequence ID" value="KAF2199595.1"/>
    <property type="molecule type" value="Genomic_DNA"/>
</dbReference>
<feature type="signal peptide" evidence="7">
    <location>
        <begin position="1"/>
        <end position="18"/>
    </location>
</feature>
<dbReference type="GO" id="GO:0005506">
    <property type="term" value="F:iron ion binding"/>
    <property type="evidence" value="ECO:0007669"/>
    <property type="project" value="InterPro"/>
</dbReference>
<keyword evidence="3" id="KW-0223">Dioxygenase</keyword>
<feature type="binding site" description="axial binding residue" evidence="6">
    <location>
        <position position="433"/>
    </location>
    <ligand>
        <name>heme b</name>
        <dbReference type="ChEBI" id="CHEBI:60344"/>
    </ligand>
    <ligandPart>
        <name>Fe</name>
        <dbReference type="ChEBI" id="CHEBI:18248"/>
    </ligandPart>
</feature>
<dbReference type="Pfam" id="PF03098">
    <property type="entry name" value="An_peroxidase"/>
    <property type="match status" value="2"/>
</dbReference>
<evidence type="ECO:0000313" key="8">
    <source>
        <dbReference type="EMBL" id="KAF2199595.1"/>
    </source>
</evidence>
<keyword evidence="9" id="KW-1185">Reference proteome</keyword>
<feature type="chain" id="PRO_5040331691" evidence="7">
    <location>
        <begin position="19"/>
        <end position="1128"/>
    </location>
</feature>
<dbReference type="PANTHER" id="PTHR11903:SF13">
    <property type="entry name" value="LINOLEATE 10R-LIPOXYGENASE"/>
    <property type="match status" value="1"/>
</dbReference>
<dbReference type="GO" id="GO:0004601">
    <property type="term" value="F:peroxidase activity"/>
    <property type="evidence" value="ECO:0007669"/>
    <property type="project" value="UniProtKB-KW"/>
</dbReference>
<evidence type="ECO:0000256" key="5">
    <source>
        <dbReference type="ARBA" id="ARBA00023004"/>
    </source>
</evidence>
<dbReference type="SUPFAM" id="SSF48113">
    <property type="entry name" value="Heme-dependent peroxidases"/>
    <property type="match status" value="1"/>
</dbReference>
<evidence type="ECO:0000256" key="6">
    <source>
        <dbReference type="PIRSR" id="PIRSR619791-2"/>
    </source>
</evidence>
<keyword evidence="6" id="KW-0349">Heme</keyword>
<evidence type="ECO:0000313" key="9">
    <source>
        <dbReference type="Proteomes" id="UP000799536"/>
    </source>
</evidence>
<evidence type="ECO:0000256" key="7">
    <source>
        <dbReference type="SAM" id="SignalP"/>
    </source>
</evidence>